<keyword evidence="1" id="KW-0175">Coiled coil</keyword>
<keyword evidence="3" id="KW-1185">Reference proteome</keyword>
<dbReference type="EMBL" id="LHXR01000091">
    <property type="protein sequence ID" value="KXA96298.1"/>
    <property type="molecule type" value="Genomic_DNA"/>
</dbReference>
<comment type="caution">
    <text evidence="2">The sequence shown here is derived from an EMBL/GenBank/DDBJ whole genome shotgun (WGS) entry which is preliminary data.</text>
</comment>
<name>A0A133UQ06_9EURY</name>
<evidence type="ECO:0000313" key="3">
    <source>
        <dbReference type="Proteomes" id="UP000070463"/>
    </source>
</evidence>
<evidence type="ECO:0000256" key="1">
    <source>
        <dbReference type="SAM" id="Coils"/>
    </source>
</evidence>
<organism evidence="2 3">
    <name type="scientific">candidate division MSBL1 archaeon SCGC-AAA259I09</name>
    <dbReference type="NCBI Taxonomy" id="1698267"/>
    <lineage>
        <taxon>Archaea</taxon>
        <taxon>Methanobacteriati</taxon>
        <taxon>Methanobacteriota</taxon>
        <taxon>candidate division MSBL1</taxon>
    </lineage>
</organism>
<proteinExistence type="predicted"/>
<feature type="coiled-coil region" evidence="1">
    <location>
        <begin position="42"/>
        <end position="72"/>
    </location>
</feature>
<evidence type="ECO:0000313" key="2">
    <source>
        <dbReference type="EMBL" id="KXA96298.1"/>
    </source>
</evidence>
<dbReference type="Proteomes" id="UP000070463">
    <property type="component" value="Unassembled WGS sequence"/>
</dbReference>
<protein>
    <submittedName>
        <fullName evidence="2">Uncharacterized protein</fullName>
    </submittedName>
</protein>
<dbReference type="AlphaFoldDB" id="A0A133UQ06"/>
<reference evidence="2 3" key="1">
    <citation type="journal article" date="2016" name="Sci. Rep.">
        <title>Metabolic traits of an uncultured archaeal lineage -MSBL1- from brine pools of the Red Sea.</title>
        <authorList>
            <person name="Mwirichia R."/>
            <person name="Alam I."/>
            <person name="Rashid M."/>
            <person name="Vinu M."/>
            <person name="Ba-Alawi W."/>
            <person name="Anthony Kamau A."/>
            <person name="Kamanda Ngugi D."/>
            <person name="Goker M."/>
            <person name="Klenk H.P."/>
            <person name="Bajic V."/>
            <person name="Stingl U."/>
        </authorList>
    </citation>
    <scope>NUCLEOTIDE SEQUENCE [LARGE SCALE GENOMIC DNA]</scope>
    <source>
        <strain evidence="2">SCGC-AAA259I09</strain>
    </source>
</reference>
<gene>
    <name evidence="2" type="ORF">AKJ37_05580</name>
</gene>
<sequence length="111" mass="12882">MGLNSTNVVGDLLPKEVEGEGKVVAEEVHSENGRKYVVCLNRERREDQLENLDEIRDKCEEKLEELKQKAEQGWISSSKLEKKVENALGKNKRLFDYEIEGELSYQLDEER</sequence>
<accession>A0A133UQ06</accession>